<reference evidence="1" key="2">
    <citation type="submission" date="2025-09" db="UniProtKB">
        <authorList>
            <consortium name="Ensembl"/>
        </authorList>
    </citation>
    <scope>IDENTIFICATION</scope>
</reference>
<reference evidence="1" key="1">
    <citation type="submission" date="2025-08" db="UniProtKB">
        <authorList>
            <consortium name="Ensembl"/>
        </authorList>
    </citation>
    <scope>IDENTIFICATION</scope>
</reference>
<dbReference type="AlphaFoldDB" id="A0A8C3SV15"/>
<accession>A0A8C3SV15</accession>
<dbReference type="Ensembl" id="ENSCSRT00000020187.1">
    <property type="protein sequence ID" value="ENSCSRP00000019312.1"/>
    <property type="gene ID" value="ENSCSRG00000014709.1"/>
</dbReference>
<proteinExistence type="predicted"/>
<dbReference type="Proteomes" id="UP000694403">
    <property type="component" value="Unplaced"/>
</dbReference>
<evidence type="ECO:0000313" key="1">
    <source>
        <dbReference type="Ensembl" id="ENSCSRP00000019312.1"/>
    </source>
</evidence>
<evidence type="ECO:0000313" key="2">
    <source>
        <dbReference type="Proteomes" id="UP000694403"/>
    </source>
</evidence>
<name>A0A8C3SV15_CHESE</name>
<organism evidence="1 2">
    <name type="scientific">Chelydra serpentina</name>
    <name type="common">Snapping turtle</name>
    <name type="synonym">Testudo serpentina</name>
    <dbReference type="NCBI Taxonomy" id="8475"/>
    <lineage>
        <taxon>Eukaryota</taxon>
        <taxon>Metazoa</taxon>
        <taxon>Chordata</taxon>
        <taxon>Craniata</taxon>
        <taxon>Vertebrata</taxon>
        <taxon>Euteleostomi</taxon>
        <taxon>Archelosauria</taxon>
        <taxon>Testudinata</taxon>
        <taxon>Testudines</taxon>
        <taxon>Cryptodira</taxon>
        <taxon>Durocryptodira</taxon>
        <taxon>Americhelydia</taxon>
        <taxon>Chelydroidea</taxon>
        <taxon>Chelydridae</taxon>
        <taxon>Chelydra</taxon>
    </lineage>
</organism>
<sequence length="81" mass="8348">AAACSVGGSITRCVESAVSQVSSFLFTPDLPTALKKNHPVIGILVTDPVSLSVCGAALEMYPDSEATVYGLYANRPPASSF</sequence>
<protein>
    <submittedName>
        <fullName evidence="1">Uncharacterized protein</fullName>
    </submittedName>
</protein>
<keyword evidence="2" id="KW-1185">Reference proteome</keyword>